<dbReference type="InterPro" id="IPR025391">
    <property type="entry name" value="DUF4123"/>
</dbReference>
<gene>
    <name evidence="2" type="ORF">KP004_05345</name>
</gene>
<feature type="domain" description="DUF4123" evidence="1">
    <location>
        <begin position="17"/>
        <end position="135"/>
    </location>
</feature>
<evidence type="ECO:0000313" key="2">
    <source>
        <dbReference type="EMBL" id="QWV94609.1"/>
    </source>
</evidence>
<keyword evidence="3" id="KW-1185">Reference proteome</keyword>
<evidence type="ECO:0000313" key="3">
    <source>
        <dbReference type="Proteomes" id="UP000683557"/>
    </source>
</evidence>
<sequence>MESLEELVFATDSSSVFCILDGAVVPDLPSLLASLASQHFCLLRGALSPDLAQVAPYLVFLRRDCRFTDWLLAQGWGRNWGIYGGSGGSMIELRKHFRHVFHVSDQSGKPYYFRFYDPCVLRHYLPRCTDKELAQFFGPVQWFLVEERTPGTARKFFRTGNALREDRIAVAQPHQRVGEVSWRFESSR</sequence>
<evidence type="ECO:0000259" key="1">
    <source>
        <dbReference type="Pfam" id="PF13503"/>
    </source>
</evidence>
<proteinExistence type="predicted"/>
<protein>
    <submittedName>
        <fullName evidence="2">DUF4123 domain-containing protein</fullName>
    </submittedName>
</protein>
<reference evidence="2 3" key="1">
    <citation type="submission" date="2021-06" db="EMBL/GenBank/DDBJ databases">
        <title>Gemonas diversity in paddy soil.</title>
        <authorList>
            <person name="Liu G."/>
        </authorList>
    </citation>
    <scope>NUCLEOTIDE SEQUENCE [LARGE SCALE GENOMIC DNA]</scope>
    <source>
        <strain evidence="2 3">RG10</strain>
    </source>
</reference>
<dbReference type="Proteomes" id="UP000683557">
    <property type="component" value="Chromosome"/>
</dbReference>
<organism evidence="2 3">
    <name type="scientific">Geomonas oryzisoli</name>
    <dbReference type="NCBI Taxonomy" id="2847992"/>
    <lineage>
        <taxon>Bacteria</taxon>
        <taxon>Pseudomonadati</taxon>
        <taxon>Thermodesulfobacteriota</taxon>
        <taxon>Desulfuromonadia</taxon>
        <taxon>Geobacterales</taxon>
        <taxon>Geobacteraceae</taxon>
        <taxon>Geomonas</taxon>
    </lineage>
</organism>
<dbReference type="EMBL" id="CP076723">
    <property type="protein sequence ID" value="QWV94609.1"/>
    <property type="molecule type" value="Genomic_DNA"/>
</dbReference>
<name>A0ABX8J835_9BACT</name>
<dbReference type="Pfam" id="PF13503">
    <property type="entry name" value="DUF4123"/>
    <property type="match status" value="1"/>
</dbReference>
<accession>A0ABX8J835</accession>
<dbReference type="RefSeq" id="WP_216801341.1">
    <property type="nucleotide sequence ID" value="NZ_CP076723.1"/>
</dbReference>